<feature type="transmembrane region" description="Helical" evidence="8">
    <location>
        <begin position="6"/>
        <end position="25"/>
    </location>
</feature>
<dbReference type="PANTHER" id="PTHR34702">
    <property type="entry name" value="NA(+)/H(+) ANTIPORTER SUBUNIT F1"/>
    <property type="match status" value="1"/>
</dbReference>
<evidence type="ECO:0000256" key="2">
    <source>
        <dbReference type="ARBA" id="ARBA00009212"/>
    </source>
</evidence>
<dbReference type="RefSeq" id="WP_204805156.1">
    <property type="nucleotide sequence ID" value="NZ_JACSNS010000023.1"/>
</dbReference>
<keyword evidence="6 8" id="KW-1133">Transmembrane helix</keyword>
<dbReference type="InterPro" id="IPR007208">
    <property type="entry name" value="MrpF/PhaF-like"/>
</dbReference>
<evidence type="ECO:0000256" key="3">
    <source>
        <dbReference type="ARBA" id="ARBA00022448"/>
    </source>
</evidence>
<dbReference type="Pfam" id="PF04066">
    <property type="entry name" value="MrpF_PhaF"/>
    <property type="match status" value="1"/>
</dbReference>
<sequence>METVTTWILNIGAVVLALLILATLVRAVLGPRFTDRIVAVNVIGTLVIAELMVLSVRLRADYLVDIALVFALLSFLSVVVAFQLVMSRQKNKRREEKQEGTAHD</sequence>
<comment type="similarity">
    <text evidence="2">Belongs to the CPA3 antiporters (TC 2.A.63) subunit F family.</text>
</comment>
<proteinExistence type="inferred from homology"/>
<evidence type="ECO:0000256" key="6">
    <source>
        <dbReference type="ARBA" id="ARBA00022989"/>
    </source>
</evidence>
<dbReference type="EMBL" id="JACSNX010000021">
    <property type="protein sequence ID" value="MBM6852023.1"/>
    <property type="molecule type" value="Genomic_DNA"/>
</dbReference>
<evidence type="ECO:0000256" key="5">
    <source>
        <dbReference type="ARBA" id="ARBA00022692"/>
    </source>
</evidence>
<gene>
    <name evidence="9" type="ORF">H9X91_11300</name>
</gene>
<evidence type="ECO:0000313" key="9">
    <source>
        <dbReference type="EMBL" id="MBM6852023.1"/>
    </source>
</evidence>
<dbReference type="PANTHER" id="PTHR34702:SF1">
    <property type="entry name" value="NA(+)_H(+) ANTIPORTER SUBUNIT F"/>
    <property type="match status" value="1"/>
</dbReference>
<evidence type="ECO:0000256" key="8">
    <source>
        <dbReference type="SAM" id="Phobius"/>
    </source>
</evidence>
<accession>A0ABS2FXF8</accession>
<keyword evidence="3" id="KW-0813">Transport</keyword>
<keyword evidence="10" id="KW-1185">Reference proteome</keyword>
<evidence type="ECO:0000256" key="1">
    <source>
        <dbReference type="ARBA" id="ARBA00004651"/>
    </source>
</evidence>
<organism evidence="9 10">
    <name type="scientific">Oscillibacter valericigenes</name>
    <dbReference type="NCBI Taxonomy" id="351091"/>
    <lineage>
        <taxon>Bacteria</taxon>
        <taxon>Bacillati</taxon>
        <taxon>Bacillota</taxon>
        <taxon>Clostridia</taxon>
        <taxon>Eubacteriales</taxon>
        <taxon>Oscillospiraceae</taxon>
        <taxon>Oscillibacter</taxon>
    </lineage>
</organism>
<evidence type="ECO:0000256" key="7">
    <source>
        <dbReference type="ARBA" id="ARBA00023136"/>
    </source>
</evidence>
<keyword evidence="5 8" id="KW-0812">Transmembrane</keyword>
<protein>
    <submittedName>
        <fullName evidence="9">Sodium:proton antiporter</fullName>
    </submittedName>
</protein>
<keyword evidence="7 8" id="KW-0472">Membrane</keyword>
<evidence type="ECO:0000256" key="4">
    <source>
        <dbReference type="ARBA" id="ARBA00022475"/>
    </source>
</evidence>
<keyword evidence="4" id="KW-1003">Cell membrane</keyword>
<dbReference type="Proteomes" id="UP000719500">
    <property type="component" value="Unassembled WGS sequence"/>
</dbReference>
<reference evidence="9 10" key="1">
    <citation type="journal article" date="2021" name="Sci. Rep.">
        <title>The distribution of antibiotic resistance genes in chicken gut microbiota commensals.</title>
        <authorList>
            <person name="Juricova H."/>
            <person name="Matiasovicova J."/>
            <person name="Kubasova T."/>
            <person name="Cejkova D."/>
            <person name="Rychlik I."/>
        </authorList>
    </citation>
    <scope>NUCLEOTIDE SEQUENCE [LARGE SCALE GENOMIC DNA]</scope>
    <source>
        <strain evidence="9 10">An411</strain>
    </source>
</reference>
<comment type="subcellular location">
    <subcellularLocation>
        <location evidence="1">Cell membrane</location>
        <topology evidence="1">Multi-pass membrane protein</topology>
    </subcellularLocation>
</comment>
<feature type="transmembrane region" description="Helical" evidence="8">
    <location>
        <begin position="62"/>
        <end position="85"/>
    </location>
</feature>
<comment type="caution">
    <text evidence="9">The sequence shown here is derived from an EMBL/GenBank/DDBJ whole genome shotgun (WGS) entry which is preliminary data.</text>
</comment>
<feature type="transmembrane region" description="Helical" evidence="8">
    <location>
        <begin position="37"/>
        <end position="56"/>
    </location>
</feature>
<name>A0ABS2FXF8_9FIRM</name>
<evidence type="ECO:0000313" key="10">
    <source>
        <dbReference type="Proteomes" id="UP000719500"/>
    </source>
</evidence>